<dbReference type="Pfam" id="PF00400">
    <property type="entry name" value="WD40"/>
    <property type="match status" value="3"/>
</dbReference>
<feature type="region of interest" description="Disordered" evidence="4">
    <location>
        <begin position="395"/>
        <end position="416"/>
    </location>
</feature>
<sequence length="619" mass="68069">MSTSGDKATSSTNNPNNSYEITPPATDSISSLSFSPKADILVATSWDCQVRCWEITRSDGSIASEPKVSMSHDQPVLCSAWKDDGTTVFTGGCDKQAKMWPLLSGAQPSTVAMHDAPFNQIAWIPGMNLLVTGSWDKTLKYWDTRQGTPVHTQQLPDKCYALTVKESLMVVGTSDRNLLVFDLKNPQIELKRIESPLKDQTRCLAAFPDQKGFLVGSIGGIIGVHHIDDAQVSKNYTSKCHRIRNTIFSITSLNFHPIHGTYTSTGSDGTFSFWDKDSKARLKASSKCGQPITCSTFNHDGAMFAYAVGYDWSKGAENHKPNEAKTSLYLHLPEEFSIKEEDNVTKEHKEMMKAKQLLVVGLLLSLLLLIIHTTESISDYEVKSNVNVEALTVEEQKQSNRGRRSSGSSRNRGRRSCDPLYQYLFDTCGHWPFPTTPSPENPFLPFQPPRPPPRPRPRPRPSPRLPPPLVPSPPPPLRPRPSPCPPPLMPSPPPLVPSPPPPPPSPLVPSPPPPSPPPFFFFPSPPPPVIVFPPPLVPSPPPPLPGGDQTTQPPPLWLPPPPFGDETPPVFSLPPPLDEFPPMPPITWLPPPDVPAQTSSAEAFDQIPPLFMESPLLKR</sequence>
<dbReference type="PROSITE" id="PS50082">
    <property type="entry name" value="WD_REPEATS_2"/>
    <property type="match status" value="3"/>
</dbReference>
<dbReference type="SUPFAM" id="SSF50978">
    <property type="entry name" value="WD40 repeat-like"/>
    <property type="match status" value="1"/>
</dbReference>
<dbReference type="ExpressionAtlas" id="A0A178W936">
    <property type="expression patterns" value="baseline and differential"/>
</dbReference>
<evidence type="ECO:0000256" key="3">
    <source>
        <dbReference type="PROSITE-ProRule" id="PRU00221"/>
    </source>
</evidence>
<feature type="region of interest" description="Disordered" evidence="4">
    <location>
        <begin position="436"/>
        <end position="518"/>
    </location>
</feature>
<feature type="compositionally biased region" description="Pro residues" evidence="4">
    <location>
        <begin position="436"/>
        <end position="452"/>
    </location>
</feature>
<feature type="repeat" description="WD" evidence="3">
    <location>
        <begin position="22"/>
        <end position="63"/>
    </location>
</feature>
<feature type="compositionally biased region" description="Pro residues" evidence="4">
    <location>
        <begin position="552"/>
        <end position="563"/>
    </location>
</feature>
<feature type="compositionally biased region" description="Pro residues" evidence="4">
    <location>
        <begin position="571"/>
        <end position="594"/>
    </location>
</feature>
<protein>
    <submittedName>
        <fullName evidence="5">Uncharacterized protein</fullName>
    </submittedName>
</protein>
<accession>A0A178W936</accession>
<evidence type="ECO:0000313" key="5">
    <source>
        <dbReference type="EMBL" id="OAP13582.1"/>
    </source>
</evidence>
<dbReference type="AlphaFoldDB" id="A0A178W936"/>
<reference evidence="6" key="1">
    <citation type="journal article" date="2016" name="Proc. Natl. Acad. Sci. U.S.A.">
        <title>Chromosome-level assembly of Arabidopsis thaliana Ler reveals the extent of translocation and inversion polymorphisms.</title>
        <authorList>
            <person name="Zapata L."/>
            <person name="Ding J."/>
            <person name="Willing E.M."/>
            <person name="Hartwig B."/>
            <person name="Bezdan D."/>
            <person name="Jiao W.B."/>
            <person name="Patel V."/>
            <person name="Velikkakam James G."/>
            <person name="Koornneef M."/>
            <person name="Ossowski S."/>
            <person name="Schneeberger K."/>
        </authorList>
    </citation>
    <scope>NUCLEOTIDE SEQUENCE [LARGE SCALE GENOMIC DNA]</scope>
    <source>
        <strain evidence="6">cv. Landsberg erecta</strain>
    </source>
</reference>
<evidence type="ECO:0000313" key="6">
    <source>
        <dbReference type="Proteomes" id="UP000078284"/>
    </source>
</evidence>
<organism evidence="5 6">
    <name type="scientific">Arabidopsis thaliana</name>
    <name type="common">Mouse-ear cress</name>
    <dbReference type="NCBI Taxonomy" id="3702"/>
    <lineage>
        <taxon>Eukaryota</taxon>
        <taxon>Viridiplantae</taxon>
        <taxon>Streptophyta</taxon>
        <taxon>Embryophyta</taxon>
        <taxon>Tracheophyta</taxon>
        <taxon>Spermatophyta</taxon>
        <taxon>Magnoliopsida</taxon>
        <taxon>eudicotyledons</taxon>
        <taxon>Gunneridae</taxon>
        <taxon>Pentapetalae</taxon>
        <taxon>rosids</taxon>
        <taxon>malvids</taxon>
        <taxon>Brassicales</taxon>
        <taxon>Brassicaceae</taxon>
        <taxon>Camelineae</taxon>
        <taxon>Arabidopsis</taxon>
    </lineage>
</organism>
<feature type="region of interest" description="Disordered" evidence="4">
    <location>
        <begin position="1"/>
        <end position="23"/>
    </location>
</feature>
<dbReference type="InterPro" id="IPR001680">
    <property type="entry name" value="WD40_rpt"/>
</dbReference>
<evidence type="ECO:0000256" key="4">
    <source>
        <dbReference type="SAM" id="MobiDB-lite"/>
    </source>
</evidence>
<dbReference type="InterPro" id="IPR015943">
    <property type="entry name" value="WD40/YVTN_repeat-like_dom_sf"/>
</dbReference>
<evidence type="ECO:0000256" key="1">
    <source>
        <dbReference type="ARBA" id="ARBA00022574"/>
    </source>
</evidence>
<feature type="repeat" description="WD" evidence="3">
    <location>
        <begin position="69"/>
        <end position="110"/>
    </location>
</feature>
<evidence type="ECO:0000256" key="2">
    <source>
        <dbReference type="ARBA" id="ARBA00022737"/>
    </source>
</evidence>
<name>A0A178W936_ARATH</name>
<comment type="caution">
    <text evidence="5">The sequence shown here is derived from an EMBL/GenBank/DDBJ whole genome shotgun (WGS) entry which is preliminary data.</text>
</comment>
<dbReference type="InterPro" id="IPR036322">
    <property type="entry name" value="WD40_repeat_dom_sf"/>
</dbReference>
<gene>
    <name evidence="5" type="ordered locus">AXX17_At1g16610</name>
</gene>
<dbReference type="PANTHER" id="PTHR10971">
    <property type="entry name" value="MRNA EXPORT FACTOR AND BUB3"/>
    <property type="match status" value="1"/>
</dbReference>
<dbReference type="EMBL" id="LUHQ01000001">
    <property type="protein sequence ID" value="OAP13582.1"/>
    <property type="molecule type" value="Genomic_DNA"/>
</dbReference>
<feature type="region of interest" description="Disordered" evidence="4">
    <location>
        <begin position="539"/>
        <end position="607"/>
    </location>
</feature>
<dbReference type="PROSITE" id="PS50294">
    <property type="entry name" value="WD_REPEATS_REGION"/>
    <property type="match status" value="1"/>
</dbReference>
<dbReference type="Proteomes" id="UP000078284">
    <property type="component" value="Chromosome 1"/>
</dbReference>
<keyword evidence="2" id="KW-0677">Repeat</keyword>
<feature type="repeat" description="WD" evidence="3">
    <location>
        <begin position="111"/>
        <end position="152"/>
    </location>
</feature>
<dbReference type="FunFam" id="2.130.10.10:FF:000146">
    <property type="entry name" value="protein RAE1 isoform X1"/>
    <property type="match status" value="1"/>
</dbReference>
<dbReference type="PRINTS" id="PR01217">
    <property type="entry name" value="PRICHEXTENSN"/>
</dbReference>
<proteinExistence type="predicted"/>
<keyword evidence="1 3" id="KW-0853">WD repeat</keyword>
<dbReference type="Gene3D" id="2.130.10.10">
    <property type="entry name" value="YVTN repeat-like/Quinoprotein amine dehydrogenase"/>
    <property type="match status" value="1"/>
</dbReference>
<feature type="compositionally biased region" description="Pro residues" evidence="4">
    <location>
        <begin position="462"/>
        <end position="518"/>
    </location>
</feature>
<dbReference type="SMART" id="SM00320">
    <property type="entry name" value="WD40"/>
    <property type="match status" value="5"/>
</dbReference>